<accession>A0A5N6NS63</accession>
<gene>
    <name evidence="3" type="ORF">E3N88_17487</name>
</gene>
<evidence type="ECO:0000256" key="2">
    <source>
        <dbReference type="SAM" id="Phobius"/>
    </source>
</evidence>
<feature type="region of interest" description="Disordered" evidence="1">
    <location>
        <begin position="1"/>
        <end position="26"/>
    </location>
</feature>
<feature type="transmembrane region" description="Helical" evidence="2">
    <location>
        <begin position="86"/>
        <end position="105"/>
    </location>
</feature>
<protein>
    <submittedName>
        <fullName evidence="3">Uncharacterized protein</fullName>
    </submittedName>
</protein>
<evidence type="ECO:0000313" key="3">
    <source>
        <dbReference type="EMBL" id="KAD5317541.1"/>
    </source>
</evidence>
<feature type="compositionally biased region" description="Gly residues" evidence="1">
    <location>
        <begin position="1"/>
        <end position="10"/>
    </location>
</feature>
<proteinExistence type="predicted"/>
<sequence length="123" mass="13146">MRRTLGGGGRSEMSGEQGDQDGGFGSIAVSSSSFDLHRRGSRWDLRWSMVDGDSGGWWWLNSRWRGTIGGAAVGGIFGGRRGLKTAVGYIIMIIILVVLYGHPVVTTVLQELVLLHLVDSGGG</sequence>
<dbReference type="EMBL" id="SZYD01000009">
    <property type="protein sequence ID" value="KAD5317541.1"/>
    <property type="molecule type" value="Genomic_DNA"/>
</dbReference>
<keyword evidence="2" id="KW-1133">Transmembrane helix</keyword>
<keyword evidence="2" id="KW-0812">Transmembrane</keyword>
<keyword evidence="4" id="KW-1185">Reference proteome</keyword>
<dbReference type="Proteomes" id="UP000326396">
    <property type="component" value="Linkage Group LG17"/>
</dbReference>
<evidence type="ECO:0000256" key="1">
    <source>
        <dbReference type="SAM" id="MobiDB-lite"/>
    </source>
</evidence>
<organism evidence="3 4">
    <name type="scientific">Mikania micrantha</name>
    <name type="common">bitter vine</name>
    <dbReference type="NCBI Taxonomy" id="192012"/>
    <lineage>
        <taxon>Eukaryota</taxon>
        <taxon>Viridiplantae</taxon>
        <taxon>Streptophyta</taxon>
        <taxon>Embryophyta</taxon>
        <taxon>Tracheophyta</taxon>
        <taxon>Spermatophyta</taxon>
        <taxon>Magnoliopsida</taxon>
        <taxon>eudicotyledons</taxon>
        <taxon>Gunneridae</taxon>
        <taxon>Pentapetalae</taxon>
        <taxon>asterids</taxon>
        <taxon>campanulids</taxon>
        <taxon>Asterales</taxon>
        <taxon>Asteraceae</taxon>
        <taxon>Asteroideae</taxon>
        <taxon>Heliantheae alliance</taxon>
        <taxon>Eupatorieae</taxon>
        <taxon>Mikania</taxon>
    </lineage>
</organism>
<evidence type="ECO:0000313" key="4">
    <source>
        <dbReference type="Proteomes" id="UP000326396"/>
    </source>
</evidence>
<name>A0A5N6NS63_9ASTR</name>
<comment type="caution">
    <text evidence="3">The sequence shown here is derived from an EMBL/GenBank/DDBJ whole genome shotgun (WGS) entry which is preliminary data.</text>
</comment>
<keyword evidence="2" id="KW-0472">Membrane</keyword>
<dbReference type="AlphaFoldDB" id="A0A5N6NS63"/>
<reference evidence="3 4" key="1">
    <citation type="submission" date="2019-05" db="EMBL/GenBank/DDBJ databases">
        <title>Mikania micrantha, genome provides insights into the molecular mechanism of rapid growth.</title>
        <authorList>
            <person name="Liu B."/>
        </authorList>
    </citation>
    <scope>NUCLEOTIDE SEQUENCE [LARGE SCALE GENOMIC DNA]</scope>
    <source>
        <strain evidence="3">NLD-2019</strain>
        <tissue evidence="3">Leaf</tissue>
    </source>
</reference>